<evidence type="ECO:0000313" key="10">
    <source>
        <dbReference type="EnsemblMetazoa" id="XP_038051655.1"/>
    </source>
</evidence>
<accession>A0A913ZKN6</accession>
<dbReference type="Proteomes" id="UP000887568">
    <property type="component" value="Unplaced"/>
</dbReference>
<dbReference type="GO" id="GO:0020037">
    <property type="term" value="F:heme binding"/>
    <property type="evidence" value="ECO:0007669"/>
    <property type="project" value="InterPro"/>
</dbReference>
<proteinExistence type="inferred from homology"/>
<comment type="cofactor">
    <cofactor evidence="7">
        <name>heme</name>
        <dbReference type="ChEBI" id="CHEBI:30413"/>
    </cofactor>
</comment>
<evidence type="ECO:0000256" key="1">
    <source>
        <dbReference type="ARBA" id="ARBA00004370"/>
    </source>
</evidence>
<comment type="similarity">
    <text evidence="2 8">Belongs to the cytochrome P450 family.</text>
</comment>
<evidence type="ECO:0000256" key="6">
    <source>
        <dbReference type="ARBA" id="ARBA00023136"/>
    </source>
</evidence>
<dbReference type="GO" id="GO:0005506">
    <property type="term" value="F:iron ion binding"/>
    <property type="evidence" value="ECO:0007669"/>
    <property type="project" value="InterPro"/>
</dbReference>
<name>A0A913ZKN6_PATMI</name>
<dbReference type="PANTHER" id="PTHR24300:SF403">
    <property type="entry name" value="CYTOCHROME P450 306A1"/>
    <property type="match status" value="1"/>
</dbReference>
<dbReference type="InterPro" id="IPR050182">
    <property type="entry name" value="Cytochrome_P450_fam2"/>
</dbReference>
<dbReference type="GO" id="GO:0005737">
    <property type="term" value="C:cytoplasm"/>
    <property type="evidence" value="ECO:0007669"/>
    <property type="project" value="TreeGrafter"/>
</dbReference>
<keyword evidence="9" id="KW-1133">Transmembrane helix</keyword>
<protein>
    <recommendedName>
        <fullName evidence="12">Cytochrome P450</fullName>
    </recommendedName>
</protein>
<dbReference type="InterPro" id="IPR036396">
    <property type="entry name" value="Cyt_P450_sf"/>
</dbReference>
<dbReference type="InterPro" id="IPR001128">
    <property type="entry name" value="Cyt_P450"/>
</dbReference>
<dbReference type="GO" id="GO:0016020">
    <property type="term" value="C:membrane"/>
    <property type="evidence" value="ECO:0007669"/>
    <property type="project" value="UniProtKB-SubCell"/>
</dbReference>
<dbReference type="Pfam" id="PF00067">
    <property type="entry name" value="p450"/>
    <property type="match status" value="1"/>
</dbReference>
<evidence type="ECO:0000256" key="2">
    <source>
        <dbReference type="ARBA" id="ARBA00010617"/>
    </source>
</evidence>
<keyword evidence="11" id="KW-1185">Reference proteome</keyword>
<evidence type="ECO:0000256" key="4">
    <source>
        <dbReference type="ARBA" id="ARBA00023002"/>
    </source>
</evidence>
<dbReference type="InterPro" id="IPR002401">
    <property type="entry name" value="Cyt_P450_E_grp-I"/>
</dbReference>
<reference evidence="10" key="1">
    <citation type="submission" date="2022-11" db="UniProtKB">
        <authorList>
            <consortium name="EnsemblMetazoa"/>
        </authorList>
    </citation>
    <scope>IDENTIFICATION</scope>
</reference>
<keyword evidence="5 7" id="KW-0408">Iron</keyword>
<dbReference type="RefSeq" id="XP_038051655.1">
    <property type="nucleotide sequence ID" value="XM_038195727.1"/>
</dbReference>
<dbReference type="Gene3D" id="1.10.630.10">
    <property type="entry name" value="Cytochrome P450"/>
    <property type="match status" value="1"/>
</dbReference>
<evidence type="ECO:0000256" key="9">
    <source>
        <dbReference type="SAM" id="Phobius"/>
    </source>
</evidence>
<keyword evidence="9" id="KW-0812">Transmembrane</keyword>
<feature type="binding site" description="axial binding residue" evidence="7">
    <location>
        <position position="462"/>
    </location>
    <ligand>
        <name>heme</name>
        <dbReference type="ChEBI" id="CHEBI:30413"/>
    </ligand>
    <ligandPart>
        <name>Fe</name>
        <dbReference type="ChEBI" id="CHEBI:18248"/>
    </ligandPart>
</feature>
<dbReference type="InterPro" id="IPR017972">
    <property type="entry name" value="Cyt_P450_CS"/>
</dbReference>
<dbReference type="PRINTS" id="PR00385">
    <property type="entry name" value="P450"/>
</dbReference>
<dbReference type="GO" id="GO:0016712">
    <property type="term" value="F:oxidoreductase activity, acting on paired donors, with incorporation or reduction of molecular oxygen, reduced flavin or flavoprotein as one donor, and incorporation of one atom of oxygen"/>
    <property type="evidence" value="ECO:0007669"/>
    <property type="project" value="TreeGrafter"/>
</dbReference>
<evidence type="ECO:0008006" key="12">
    <source>
        <dbReference type="Google" id="ProtNLM"/>
    </source>
</evidence>
<evidence type="ECO:0000256" key="8">
    <source>
        <dbReference type="RuleBase" id="RU000461"/>
    </source>
</evidence>
<dbReference type="PANTHER" id="PTHR24300">
    <property type="entry name" value="CYTOCHROME P450 508A4-RELATED"/>
    <property type="match status" value="1"/>
</dbReference>
<dbReference type="EnsemblMetazoa" id="XM_038195727.1">
    <property type="protein sequence ID" value="XP_038051655.1"/>
    <property type="gene ID" value="LOC119724610"/>
</dbReference>
<dbReference type="GeneID" id="119724610"/>
<dbReference type="AlphaFoldDB" id="A0A913ZKN6"/>
<keyword evidence="3 7" id="KW-0479">Metal-binding</keyword>
<dbReference type="GO" id="GO:0008395">
    <property type="term" value="F:steroid hydroxylase activity"/>
    <property type="evidence" value="ECO:0007669"/>
    <property type="project" value="TreeGrafter"/>
</dbReference>
<dbReference type="OrthoDB" id="1055148at2759"/>
<comment type="subcellular location">
    <subcellularLocation>
        <location evidence="1">Membrane</location>
    </subcellularLocation>
</comment>
<dbReference type="PROSITE" id="PS00086">
    <property type="entry name" value="CYTOCHROME_P450"/>
    <property type="match status" value="1"/>
</dbReference>
<keyword evidence="8" id="KW-0503">Monooxygenase</keyword>
<dbReference type="FunFam" id="1.10.630.10:FF:000004">
    <property type="entry name" value="cytochrome P450 2D15 isoform X1"/>
    <property type="match status" value="1"/>
</dbReference>
<evidence type="ECO:0000256" key="7">
    <source>
        <dbReference type="PIRSR" id="PIRSR602401-1"/>
    </source>
</evidence>
<dbReference type="PRINTS" id="PR00463">
    <property type="entry name" value="EP450I"/>
</dbReference>
<dbReference type="SUPFAM" id="SSF48264">
    <property type="entry name" value="Cytochrome P450"/>
    <property type="match status" value="1"/>
</dbReference>
<sequence>MCDILWELSKKFIMEILSALTVLDVRSLLLGIAVFLVVLWFLRRPRNLPPGPWSWPILGNLPQLTWFGGELHENISKLTARYGNVMRINLPGVCMVVLHGNDTVKEAFSRQQLSERPPAYVTQVVAPGTGFFLPSDGKWTELRRLSMTVLRKLGVGKSAFEQNIVTEADILIEEFKRHGGQAFDPKHALGNAVSNIICTVVFGRRFQYTDPAFEQLLKVVDVLVSQSGAGDMFEISPVLNKLAMLPGVRTYVPSLRTYVANVNNFYGHINLLMKEHSKEKSADHHEDLIDVFLSERKIKEQQGVENAALQPENLKHIVGDLFAAGSETTATTLRWGMLYMMAHPQIQARVQKELDDVTGRNRLPRIADKSELPYTEAVLCEIQRVGTIVPLGVAHATTEDTAIAGYNIPKGTIIIPNIWHNHFDPLVWEEPEKFRPERFLDGDGKFRPREELMPFGSGRRSCLGEHLARMELFVFFTYLLHHFTIKKPDHVPAVSFKGTNGVVWGPLNFDICASVRE</sequence>
<dbReference type="OMA" id="TITIWAM"/>
<evidence type="ECO:0000313" key="11">
    <source>
        <dbReference type="Proteomes" id="UP000887568"/>
    </source>
</evidence>
<evidence type="ECO:0000256" key="3">
    <source>
        <dbReference type="ARBA" id="ARBA00022723"/>
    </source>
</evidence>
<keyword evidence="6 9" id="KW-0472">Membrane</keyword>
<keyword evidence="7 8" id="KW-0349">Heme</keyword>
<organism evidence="10 11">
    <name type="scientific">Patiria miniata</name>
    <name type="common">Bat star</name>
    <name type="synonym">Asterina miniata</name>
    <dbReference type="NCBI Taxonomy" id="46514"/>
    <lineage>
        <taxon>Eukaryota</taxon>
        <taxon>Metazoa</taxon>
        <taxon>Echinodermata</taxon>
        <taxon>Eleutherozoa</taxon>
        <taxon>Asterozoa</taxon>
        <taxon>Asteroidea</taxon>
        <taxon>Valvatacea</taxon>
        <taxon>Valvatida</taxon>
        <taxon>Asterinidae</taxon>
        <taxon>Patiria</taxon>
    </lineage>
</organism>
<keyword evidence="4 8" id="KW-0560">Oxidoreductase</keyword>
<dbReference type="GO" id="GO:0006805">
    <property type="term" value="P:xenobiotic metabolic process"/>
    <property type="evidence" value="ECO:0007669"/>
    <property type="project" value="TreeGrafter"/>
</dbReference>
<evidence type="ECO:0000256" key="5">
    <source>
        <dbReference type="ARBA" id="ARBA00023004"/>
    </source>
</evidence>
<feature type="transmembrane region" description="Helical" evidence="9">
    <location>
        <begin position="12"/>
        <end position="42"/>
    </location>
</feature>
<dbReference type="GO" id="GO:0006082">
    <property type="term" value="P:organic acid metabolic process"/>
    <property type="evidence" value="ECO:0007669"/>
    <property type="project" value="TreeGrafter"/>
</dbReference>